<sequence>MEQIMTPQSKAHHDALQTIAVKSTPQERISYLTMIINVKRDQLTDSEIRLLQHHIDLLREQEAQHGN</sequence>
<protein>
    <recommendedName>
        <fullName evidence="3">ENT domain-containing protein</fullName>
    </recommendedName>
</protein>
<organism evidence="1 2">
    <name type="scientific">Ligilactobacillus acidipiscis DSM 15836</name>
    <dbReference type="NCBI Taxonomy" id="1423716"/>
    <lineage>
        <taxon>Bacteria</taxon>
        <taxon>Bacillati</taxon>
        <taxon>Bacillota</taxon>
        <taxon>Bacilli</taxon>
        <taxon>Lactobacillales</taxon>
        <taxon>Lactobacillaceae</taxon>
        <taxon>Ligilactobacillus</taxon>
    </lineage>
</organism>
<name>A0ABR5PQ46_9LACO</name>
<dbReference type="EMBL" id="AZFI01000002">
    <property type="protein sequence ID" value="KRM31973.1"/>
    <property type="molecule type" value="Genomic_DNA"/>
</dbReference>
<accession>A0ABR5PQ46</accession>
<proteinExistence type="predicted"/>
<gene>
    <name evidence="1" type="ORF">FC65_GL000883</name>
</gene>
<dbReference type="Proteomes" id="UP000051217">
    <property type="component" value="Unassembled WGS sequence"/>
</dbReference>
<keyword evidence="2" id="KW-1185">Reference proteome</keyword>
<comment type="caution">
    <text evidence="1">The sequence shown here is derived from an EMBL/GenBank/DDBJ whole genome shotgun (WGS) entry which is preliminary data.</text>
</comment>
<reference evidence="1 2" key="1">
    <citation type="journal article" date="2015" name="Genome Announc.">
        <title>Expanding the biotechnology potential of lactobacilli through comparative genomics of 213 strains and associated genera.</title>
        <authorList>
            <person name="Sun Z."/>
            <person name="Harris H.M."/>
            <person name="McCann A."/>
            <person name="Guo C."/>
            <person name="Argimon S."/>
            <person name="Zhang W."/>
            <person name="Yang X."/>
            <person name="Jeffery I.B."/>
            <person name="Cooney J.C."/>
            <person name="Kagawa T.F."/>
            <person name="Liu W."/>
            <person name="Song Y."/>
            <person name="Salvetti E."/>
            <person name="Wrobel A."/>
            <person name="Rasinkangas P."/>
            <person name="Parkhill J."/>
            <person name="Rea M.C."/>
            <person name="O'Sullivan O."/>
            <person name="Ritari J."/>
            <person name="Douillard F.P."/>
            <person name="Paul Ross R."/>
            <person name="Yang R."/>
            <person name="Briner A.E."/>
            <person name="Felis G.E."/>
            <person name="de Vos W.M."/>
            <person name="Barrangou R."/>
            <person name="Klaenhammer T.R."/>
            <person name="Caufield P.W."/>
            <person name="Cui Y."/>
            <person name="Zhang H."/>
            <person name="O'Toole P.W."/>
        </authorList>
    </citation>
    <scope>NUCLEOTIDE SEQUENCE [LARGE SCALE GENOMIC DNA]</scope>
    <source>
        <strain evidence="1 2">DSM 15836</strain>
    </source>
</reference>
<evidence type="ECO:0000313" key="2">
    <source>
        <dbReference type="Proteomes" id="UP000051217"/>
    </source>
</evidence>
<evidence type="ECO:0008006" key="3">
    <source>
        <dbReference type="Google" id="ProtNLM"/>
    </source>
</evidence>
<evidence type="ECO:0000313" key="1">
    <source>
        <dbReference type="EMBL" id="KRM31973.1"/>
    </source>
</evidence>